<proteinExistence type="predicted"/>
<comment type="caution">
    <text evidence="1">The sequence shown here is derived from an EMBL/GenBank/DDBJ whole genome shotgun (WGS) entry which is preliminary data.</text>
</comment>
<evidence type="ECO:0000313" key="2">
    <source>
        <dbReference type="Proteomes" id="UP000269945"/>
    </source>
</evidence>
<protein>
    <submittedName>
        <fullName evidence="1">Uncharacterized protein</fullName>
    </submittedName>
</protein>
<dbReference type="EMBL" id="CYRY02043820">
    <property type="protein sequence ID" value="VCX38454.1"/>
    <property type="molecule type" value="Genomic_DNA"/>
</dbReference>
<organism evidence="1 2">
    <name type="scientific">Gulo gulo</name>
    <name type="common">Wolverine</name>
    <name type="synonym">Gluton</name>
    <dbReference type="NCBI Taxonomy" id="48420"/>
    <lineage>
        <taxon>Eukaryota</taxon>
        <taxon>Metazoa</taxon>
        <taxon>Chordata</taxon>
        <taxon>Craniata</taxon>
        <taxon>Vertebrata</taxon>
        <taxon>Euteleostomi</taxon>
        <taxon>Mammalia</taxon>
        <taxon>Eutheria</taxon>
        <taxon>Laurasiatheria</taxon>
        <taxon>Carnivora</taxon>
        <taxon>Caniformia</taxon>
        <taxon>Musteloidea</taxon>
        <taxon>Mustelidae</taxon>
        <taxon>Guloninae</taxon>
        <taxon>Gulo</taxon>
    </lineage>
</organism>
<evidence type="ECO:0000313" key="1">
    <source>
        <dbReference type="EMBL" id="VCX38454.1"/>
    </source>
</evidence>
<gene>
    <name evidence="1" type="ORF">BN2614_LOCUS1</name>
</gene>
<feature type="non-terminal residue" evidence="1">
    <location>
        <position position="55"/>
    </location>
</feature>
<sequence length="55" mass="6132">MKEKNRDFWCGKELGFRTGGDWGEMLKLIEDSGNGAIFQEAAGEWAREGPLQEAA</sequence>
<dbReference type="AlphaFoldDB" id="A0A9X9Q807"/>
<dbReference type="Proteomes" id="UP000269945">
    <property type="component" value="Unassembled WGS sequence"/>
</dbReference>
<accession>A0A9X9Q807</accession>
<reference evidence="1 2" key="1">
    <citation type="submission" date="2018-10" db="EMBL/GenBank/DDBJ databases">
        <authorList>
            <person name="Ekblom R."/>
            <person name="Jareborg N."/>
        </authorList>
    </citation>
    <scope>NUCLEOTIDE SEQUENCE [LARGE SCALE GENOMIC DNA]</scope>
    <source>
        <tissue evidence="1">Muscle</tissue>
    </source>
</reference>
<name>A0A9X9Q807_GULGU</name>
<keyword evidence="2" id="KW-1185">Reference proteome</keyword>